<protein>
    <submittedName>
        <fullName evidence="1">Uncharacterized protein</fullName>
    </submittedName>
</protein>
<dbReference type="PANTHER" id="PTHR43194">
    <property type="entry name" value="HYDROLASE ALPHA/BETA FOLD FAMILY"/>
    <property type="match status" value="1"/>
</dbReference>
<organism evidence="1 2">
    <name type="scientific">Pseudorhodoplanes sinuspersici</name>
    <dbReference type="NCBI Taxonomy" id="1235591"/>
    <lineage>
        <taxon>Bacteria</taxon>
        <taxon>Pseudomonadati</taxon>
        <taxon>Pseudomonadota</taxon>
        <taxon>Alphaproteobacteria</taxon>
        <taxon>Hyphomicrobiales</taxon>
        <taxon>Pseudorhodoplanes</taxon>
    </lineage>
</organism>
<proteinExistence type="predicted"/>
<dbReference type="KEGG" id="psin:CAK95_23700"/>
<dbReference type="RefSeq" id="WP_086090159.1">
    <property type="nucleotide sequence ID" value="NZ_CP021112.1"/>
</dbReference>
<dbReference type="AlphaFoldDB" id="A0A1W6ZYE3"/>
<sequence>MTDAKPFAGASNVTAESVFIPASDGLRLHVRAYQPAAAKGLPVVCLPGLARTEADFEPLALHLASNTSHPRCAFALDYRGRGQSGYDSDWRNYNLAVELADVVTVLSALRIQRAVFVGTSRGGLLTMLLAATQPACIGGAILNDIGPVLEPKGLLRIKSYIGRMPAPKDFAEGANVLRSLFGAQFPALSDEDWLSWSKRSWVQTPDGMIARYDTSLGNTLSDFDPDQPIPDLWAQFDALAATPVMVIRGALSDLLSAETVETMRQHKPDIEIIEVPDQGHAPLLSEARLLIQIGDFCRRCDDTEKS</sequence>
<dbReference type="Proteomes" id="UP000194137">
    <property type="component" value="Chromosome"/>
</dbReference>
<evidence type="ECO:0000313" key="2">
    <source>
        <dbReference type="Proteomes" id="UP000194137"/>
    </source>
</evidence>
<reference evidence="1 2" key="1">
    <citation type="submission" date="2017-05" db="EMBL/GenBank/DDBJ databases">
        <title>Full genome sequence of Pseudorhodoplanes sinuspersici.</title>
        <authorList>
            <person name="Dastgheib S.M.M."/>
            <person name="Shavandi M."/>
            <person name="Tirandaz H."/>
        </authorList>
    </citation>
    <scope>NUCLEOTIDE SEQUENCE [LARGE SCALE GENOMIC DNA]</scope>
    <source>
        <strain evidence="1 2">RIPI110</strain>
    </source>
</reference>
<dbReference type="PANTHER" id="PTHR43194:SF2">
    <property type="entry name" value="PEROXISOMAL MEMBRANE PROTEIN LPX1"/>
    <property type="match status" value="1"/>
</dbReference>
<dbReference type="InterPro" id="IPR029058">
    <property type="entry name" value="AB_hydrolase_fold"/>
</dbReference>
<name>A0A1W6ZYE3_9HYPH</name>
<dbReference type="InterPro" id="IPR000073">
    <property type="entry name" value="AB_hydrolase_1"/>
</dbReference>
<accession>A0A1W6ZYE3</accession>
<dbReference type="EMBL" id="CP021112">
    <property type="protein sequence ID" value="ARQ01765.1"/>
    <property type="molecule type" value="Genomic_DNA"/>
</dbReference>
<dbReference type="Gene3D" id="3.40.50.1820">
    <property type="entry name" value="alpha/beta hydrolase"/>
    <property type="match status" value="1"/>
</dbReference>
<dbReference type="OrthoDB" id="9791366at2"/>
<dbReference type="STRING" id="1235591.CAK95_23700"/>
<evidence type="ECO:0000313" key="1">
    <source>
        <dbReference type="EMBL" id="ARQ01765.1"/>
    </source>
</evidence>
<keyword evidence="2" id="KW-1185">Reference proteome</keyword>
<dbReference type="SUPFAM" id="SSF53474">
    <property type="entry name" value="alpha/beta-Hydrolases"/>
    <property type="match status" value="1"/>
</dbReference>
<gene>
    <name evidence="1" type="ORF">CAK95_23700</name>
</gene>
<dbReference type="Pfam" id="PF12697">
    <property type="entry name" value="Abhydrolase_6"/>
    <property type="match status" value="1"/>
</dbReference>
<dbReference type="InterPro" id="IPR050228">
    <property type="entry name" value="Carboxylesterase_BioH"/>
</dbReference>